<name>A0ABU9DLY2_9BACL</name>
<feature type="transmembrane region" description="Helical" evidence="1">
    <location>
        <begin position="43"/>
        <end position="64"/>
    </location>
</feature>
<evidence type="ECO:0000256" key="1">
    <source>
        <dbReference type="SAM" id="Phobius"/>
    </source>
</evidence>
<reference evidence="2 3" key="1">
    <citation type="submission" date="2024-04" db="EMBL/GenBank/DDBJ databases">
        <title>draft genome sequnece of Paenibacillus filicis.</title>
        <authorList>
            <person name="Kim D.-U."/>
        </authorList>
    </citation>
    <scope>NUCLEOTIDE SEQUENCE [LARGE SCALE GENOMIC DNA]</scope>
    <source>
        <strain evidence="2 3">KACC14197</strain>
    </source>
</reference>
<evidence type="ECO:0000313" key="2">
    <source>
        <dbReference type="EMBL" id="MEK8129222.1"/>
    </source>
</evidence>
<gene>
    <name evidence="2" type="ORF">WMW72_15050</name>
</gene>
<dbReference type="EMBL" id="JBBPCC010000009">
    <property type="protein sequence ID" value="MEK8129222.1"/>
    <property type="molecule type" value="Genomic_DNA"/>
</dbReference>
<keyword evidence="1" id="KW-0472">Membrane</keyword>
<organism evidence="2 3">
    <name type="scientific">Paenibacillus filicis</name>
    <dbReference type="NCBI Taxonomy" id="669464"/>
    <lineage>
        <taxon>Bacteria</taxon>
        <taxon>Bacillati</taxon>
        <taxon>Bacillota</taxon>
        <taxon>Bacilli</taxon>
        <taxon>Bacillales</taxon>
        <taxon>Paenibacillaceae</taxon>
        <taxon>Paenibacillus</taxon>
    </lineage>
</organism>
<keyword evidence="1" id="KW-1133">Transmembrane helix</keyword>
<proteinExistence type="predicted"/>
<feature type="transmembrane region" description="Helical" evidence="1">
    <location>
        <begin position="16"/>
        <end position="36"/>
    </location>
</feature>
<evidence type="ECO:0000313" key="3">
    <source>
        <dbReference type="Proteomes" id="UP001469365"/>
    </source>
</evidence>
<evidence type="ECO:0008006" key="4">
    <source>
        <dbReference type="Google" id="ProtNLM"/>
    </source>
</evidence>
<protein>
    <recommendedName>
        <fullName evidence="4">DUF4105 domain-containing protein</fullName>
    </recommendedName>
</protein>
<accession>A0ABU9DLY2</accession>
<dbReference type="Proteomes" id="UP001469365">
    <property type="component" value="Unassembled WGS sequence"/>
</dbReference>
<dbReference type="RefSeq" id="WP_341416323.1">
    <property type="nucleotide sequence ID" value="NZ_JBBPCC010000009.1"/>
</dbReference>
<sequence length="226" mass="25316">MAILSALLFFLTYHPIWSFPLILLFFGAIGAIVLMWRKGRSGGFSMLLVGFLVGFFNIFTAHYVNALFLNAFGTSGTGVIVYETQTNSTLNDQYVWEYDAVLRTADGRDIKTTFDTMSATTYPLRNAILIPPKGETFLIKYIPGFERNIVILTDESPYGIRLLMNEDLQPVLKAEAQLAASPANPKFLEEYRQALQNFIDKHGGDPNSPLISAYRQKLESLGKAKQ</sequence>
<keyword evidence="3" id="KW-1185">Reference proteome</keyword>
<comment type="caution">
    <text evidence="2">The sequence shown here is derived from an EMBL/GenBank/DDBJ whole genome shotgun (WGS) entry which is preliminary data.</text>
</comment>
<keyword evidence="1" id="KW-0812">Transmembrane</keyword>